<dbReference type="Gene3D" id="3.40.50.300">
    <property type="entry name" value="P-loop containing nucleotide triphosphate hydrolases"/>
    <property type="match status" value="1"/>
</dbReference>
<accession>A0ABT8RM51</accession>
<keyword evidence="5" id="KW-0963">Cytoplasm</keyword>
<reference evidence="7" key="2">
    <citation type="submission" date="2023-06" db="EMBL/GenBank/DDBJ databases">
        <authorList>
            <person name="Lucena T."/>
            <person name="Sun Q."/>
        </authorList>
    </citation>
    <scope>NUCLEOTIDE SEQUENCE</scope>
    <source>
        <strain evidence="7">CECT 8869</strain>
    </source>
</reference>
<keyword evidence="2 5" id="KW-0547">Nucleotide-binding</keyword>
<dbReference type="Proteomes" id="UP001168579">
    <property type="component" value="Unassembled WGS sequence"/>
</dbReference>
<dbReference type="PANTHER" id="PTHR10695">
    <property type="entry name" value="DEPHOSPHO-COA KINASE-RELATED"/>
    <property type="match status" value="1"/>
</dbReference>
<evidence type="ECO:0000313" key="8">
    <source>
        <dbReference type="Proteomes" id="UP001168579"/>
    </source>
</evidence>
<dbReference type="InterPro" id="IPR001977">
    <property type="entry name" value="Depp_CoAkinase"/>
</dbReference>
<dbReference type="CDD" id="cd02022">
    <property type="entry name" value="DPCK"/>
    <property type="match status" value="1"/>
</dbReference>
<dbReference type="EC" id="2.7.1.24" evidence="5 6"/>
<evidence type="ECO:0000313" key="7">
    <source>
        <dbReference type="EMBL" id="MDO1511246.1"/>
    </source>
</evidence>
<dbReference type="PROSITE" id="PS51219">
    <property type="entry name" value="DPCK"/>
    <property type="match status" value="1"/>
</dbReference>
<comment type="pathway">
    <text evidence="5">Cofactor biosynthesis; coenzyme A biosynthesis; CoA from (R)-pantothenate: step 5/5.</text>
</comment>
<dbReference type="SUPFAM" id="SSF52540">
    <property type="entry name" value="P-loop containing nucleoside triphosphate hydrolases"/>
    <property type="match status" value="1"/>
</dbReference>
<keyword evidence="5 7" id="KW-0808">Transferase</keyword>
<keyword evidence="5 7" id="KW-0418">Kinase</keyword>
<comment type="subcellular location">
    <subcellularLocation>
        <location evidence="5">Cytoplasm</location>
    </subcellularLocation>
</comment>
<feature type="binding site" evidence="5">
    <location>
        <begin position="11"/>
        <end position="16"/>
    </location>
    <ligand>
        <name>ATP</name>
        <dbReference type="ChEBI" id="CHEBI:30616"/>
    </ligand>
</feature>
<name>A0ABT8RM51_9FLAO</name>
<evidence type="ECO:0000256" key="6">
    <source>
        <dbReference type="NCBIfam" id="TIGR00152"/>
    </source>
</evidence>
<evidence type="ECO:0000256" key="4">
    <source>
        <dbReference type="ARBA" id="ARBA00022993"/>
    </source>
</evidence>
<proteinExistence type="inferred from homology"/>
<keyword evidence="8" id="KW-1185">Reference proteome</keyword>
<sequence length="195" mass="22622">MIVIGLTGGIGSGKTTVGRMFQDLGVPVYNSDVRAKELMNSSKNIQKELIALFGEKAFKDKKLNRAFIAEKVFKDKNLLEQLNAIVHPKVRKDFLKWSKVQTFAYVIQETALLFENNAQKLYDEVILVTAPKELRIERVLQRDQNTRKEILSRIKNQLEDKEKVKLADYIIENIDLDQTRQNVLDLHKRILAKYY</sequence>
<evidence type="ECO:0000256" key="3">
    <source>
        <dbReference type="ARBA" id="ARBA00022840"/>
    </source>
</evidence>
<dbReference type="Pfam" id="PF01121">
    <property type="entry name" value="CoaE"/>
    <property type="match status" value="1"/>
</dbReference>
<evidence type="ECO:0000256" key="2">
    <source>
        <dbReference type="ARBA" id="ARBA00022741"/>
    </source>
</evidence>
<dbReference type="GO" id="GO:0004140">
    <property type="term" value="F:dephospho-CoA kinase activity"/>
    <property type="evidence" value="ECO:0007669"/>
    <property type="project" value="UniProtKB-EC"/>
</dbReference>
<comment type="caution">
    <text evidence="7">The sequence shown here is derived from an EMBL/GenBank/DDBJ whole genome shotgun (WGS) entry which is preliminary data.</text>
</comment>
<evidence type="ECO:0000256" key="5">
    <source>
        <dbReference type="HAMAP-Rule" id="MF_00376"/>
    </source>
</evidence>
<reference evidence="7" key="1">
    <citation type="journal article" date="2014" name="Int. J. Syst. Evol. Microbiol.">
        <title>Complete genome of a new Firmicutes species belonging to the dominant human colonic microbiota ('Ruminococcus bicirculans') reveals two chromosomes and a selective capacity to utilize plant glucans.</title>
        <authorList>
            <consortium name="NISC Comparative Sequencing Program"/>
            <person name="Wegmann U."/>
            <person name="Louis P."/>
            <person name="Goesmann A."/>
            <person name="Henrissat B."/>
            <person name="Duncan S.H."/>
            <person name="Flint H.J."/>
        </authorList>
    </citation>
    <scope>NUCLEOTIDE SEQUENCE</scope>
    <source>
        <strain evidence="7">CECT 8869</strain>
    </source>
</reference>
<dbReference type="HAMAP" id="MF_00376">
    <property type="entry name" value="Dephospho_CoA_kinase"/>
    <property type="match status" value="1"/>
</dbReference>
<dbReference type="PANTHER" id="PTHR10695:SF46">
    <property type="entry name" value="BIFUNCTIONAL COENZYME A SYNTHASE-RELATED"/>
    <property type="match status" value="1"/>
</dbReference>
<dbReference type="RefSeq" id="WP_304434370.1">
    <property type="nucleotide sequence ID" value="NZ_JAUKUC010000001.1"/>
</dbReference>
<comment type="function">
    <text evidence="5">Catalyzes the phosphorylation of the 3'-hydroxyl group of dephosphocoenzyme A to form coenzyme A.</text>
</comment>
<keyword evidence="3 5" id="KW-0067">ATP-binding</keyword>
<organism evidence="7 8">
    <name type="scientific">Maribacter confluentis</name>
    <dbReference type="NCBI Taxonomy" id="1656093"/>
    <lineage>
        <taxon>Bacteria</taxon>
        <taxon>Pseudomonadati</taxon>
        <taxon>Bacteroidota</taxon>
        <taxon>Flavobacteriia</taxon>
        <taxon>Flavobacteriales</taxon>
        <taxon>Flavobacteriaceae</taxon>
        <taxon>Maribacter</taxon>
    </lineage>
</organism>
<keyword evidence="4 5" id="KW-0173">Coenzyme A biosynthesis</keyword>
<comment type="catalytic activity">
    <reaction evidence="5">
        <text>3'-dephospho-CoA + ATP = ADP + CoA + H(+)</text>
        <dbReference type="Rhea" id="RHEA:18245"/>
        <dbReference type="ChEBI" id="CHEBI:15378"/>
        <dbReference type="ChEBI" id="CHEBI:30616"/>
        <dbReference type="ChEBI" id="CHEBI:57287"/>
        <dbReference type="ChEBI" id="CHEBI:57328"/>
        <dbReference type="ChEBI" id="CHEBI:456216"/>
        <dbReference type="EC" id="2.7.1.24"/>
    </reaction>
</comment>
<dbReference type="EMBL" id="JAUKUC010000001">
    <property type="protein sequence ID" value="MDO1511246.1"/>
    <property type="molecule type" value="Genomic_DNA"/>
</dbReference>
<protein>
    <recommendedName>
        <fullName evidence="5 6">Dephospho-CoA kinase</fullName>
        <ecNumber evidence="5 6">2.7.1.24</ecNumber>
    </recommendedName>
    <alternativeName>
        <fullName evidence="5">Dephosphocoenzyme A kinase</fullName>
    </alternativeName>
</protein>
<dbReference type="InterPro" id="IPR027417">
    <property type="entry name" value="P-loop_NTPase"/>
</dbReference>
<evidence type="ECO:0000256" key="1">
    <source>
        <dbReference type="ARBA" id="ARBA00009018"/>
    </source>
</evidence>
<gene>
    <name evidence="5 7" type="primary">coaE</name>
    <name evidence="7" type="ORF">Q2T41_01035</name>
</gene>
<comment type="similarity">
    <text evidence="1 5">Belongs to the CoaE family.</text>
</comment>
<dbReference type="NCBIfam" id="TIGR00152">
    <property type="entry name" value="dephospho-CoA kinase"/>
    <property type="match status" value="1"/>
</dbReference>